<gene>
    <name evidence="3" type="primary">bphB</name>
    <name evidence="3" type="ORF">NCTC8139_03486</name>
</gene>
<comment type="similarity">
    <text evidence="1">Belongs to the short-chain dehydrogenases/reductases (SDR) family.</text>
</comment>
<evidence type="ECO:0000256" key="2">
    <source>
        <dbReference type="ARBA" id="ARBA00023002"/>
    </source>
</evidence>
<dbReference type="Gene3D" id="3.40.50.720">
    <property type="entry name" value="NAD(P)-binding Rossmann-like Domain"/>
    <property type="match status" value="1"/>
</dbReference>
<protein>
    <submittedName>
        <fullName evidence="3">Cis-2,3-dihydrobiphenyl-2,3-diol dehydrogenase</fullName>
        <ecNumber evidence="3">1.3.1.56</ecNumber>
    </submittedName>
</protein>
<keyword evidence="2 3" id="KW-0560">Oxidoreductase</keyword>
<dbReference type="RefSeq" id="WP_131734991.1">
    <property type="nucleotide sequence ID" value="NZ_CAACYD010000007.1"/>
</dbReference>
<organism evidence="3 4">
    <name type="scientific">Gordonia paraffinivorans</name>
    <dbReference type="NCBI Taxonomy" id="175628"/>
    <lineage>
        <taxon>Bacteria</taxon>
        <taxon>Bacillati</taxon>
        <taxon>Actinomycetota</taxon>
        <taxon>Actinomycetes</taxon>
        <taxon>Mycobacteriales</taxon>
        <taxon>Gordoniaceae</taxon>
        <taxon>Gordonia</taxon>
    </lineage>
</organism>
<dbReference type="PANTHER" id="PTHR43943:SF17">
    <property type="entry name" value="3-PHENYLPROPIONATE-DIHYDRODIOL_CINNAMIC ACID-DIHYDRODIOL DEHYDROGENASE"/>
    <property type="match status" value="1"/>
</dbReference>
<sequence>MATLDGKVALVTGGAGGIGRAVVEGYVEAGAKVAVLDRDEERLREVAETFGDDVVTTLGSVENLADNQRAVADTVEAFGKLDVFVGNAGVGAGNLSLAEVPLDKLEAAIDEIYAINVKGYLLGARAALPALLRTGGNMIFSCSIASYRAVDDGTLYVSTKHANLGIVRGLAFEFAPKVRVNGVAIGVARTKMEGLAALGQKPLDAVLPGAEEVIPLGFIPEPRDYAEGFVYLASDAARVVTGECLWADSGFGIRGICSPAGGRDLDPDLLEA</sequence>
<dbReference type="GO" id="GO:0018509">
    <property type="term" value="F:cis-2,3-dihydrobiphenyl-2,3-diol dehydrogenase activity"/>
    <property type="evidence" value="ECO:0007669"/>
    <property type="project" value="UniProtKB-EC"/>
</dbReference>
<dbReference type="EC" id="1.3.1.56" evidence="3"/>
<dbReference type="FunFam" id="3.40.50.720:FF:000084">
    <property type="entry name" value="Short-chain dehydrogenase reductase"/>
    <property type="match status" value="1"/>
</dbReference>
<comment type="caution">
    <text evidence="3">The sequence shown here is derived from an EMBL/GenBank/DDBJ whole genome shotgun (WGS) entry which is preliminary data.</text>
</comment>
<dbReference type="SUPFAM" id="SSF51735">
    <property type="entry name" value="NAD(P)-binding Rossmann-fold domains"/>
    <property type="match status" value="1"/>
</dbReference>
<evidence type="ECO:0000256" key="1">
    <source>
        <dbReference type="ARBA" id="ARBA00006484"/>
    </source>
</evidence>
<dbReference type="Proteomes" id="UP000360750">
    <property type="component" value="Unassembled WGS sequence"/>
</dbReference>
<evidence type="ECO:0000313" key="4">
    <source>
        <dbReference type="Proteomes" id="UP000360750"/>
    </source>
</evidence>
<reference evidence="3 4" key="1">
    <citation type="submission" date="2019-02" db="EMBL/GenBank/DDBJ databases">
        <authorList>
            <consortium name="Pathogen Informatics"/>
        </authorList>
    </citation>
    <scope>NUCLEOTIDE SEQUENCE [LARGE SCALE GENOMIC DNA]</scope>
    <source>
        <strain evidence="3 4">3012STDY6756503</strain>
    </source>
</reference>
<dbReference type="InterPro" id="IPR036291">
    <property type="entry name" value="NAD(P)-bd_dom_sf"/>
</dbReference>
<name>A0ABD7V725_9ACTN</name>
<dbReference type="InterPro" id="IPR002347">
    <property type="entry name" value="SDR_fam"/>
</dbReference>
<dbReference type="PRINTS" id="PR00081">
    <property type="entry name" value="GDHRDH"/>
</dbReference>
<evidence type="ECO:0000313" key="3">
    <source>
        <dbReference type="EMBL" id="VFA89909.1"/>
    </source>
</evidence>
<dbReference type="EMBL" id="CAACYD010000007">
    <property type="protein sequence ID" value="VFA89909.1"/>
    <property type="molecule type" value="Genomic_DNA"/>
</dbReference>
<dbReference type="AlphaFoldDB" id="A0ABD7V725"/>
<dbReference type="GeneID" id="60751459"/>
<dbReference type="Pfam" id="PF13561">
    <property type="entry name" value="adh_short_C2"/>
    <property type="match status" value="1"/>
</dbReference>
<dbReference type="PANTHER" id="PTHR43943">
    <property type="entry name" value="DEHYDROGENASE/REDUCTASE (SDR FAMILY) MEMBER 4"/>
    <property type="match status" value="1"/>
</dbReference>
<proteinExistence type="inferred from homology"/>
<accession>A0ABD7V725</accession>